<keyword evidence="3" id="KW-0233">DNA recombination</keyword>
<dbReference type="InterPro" id="IPR011109">
    <property type="entry name" value="DNA_bind_recombinase_dom"/>
</dbReference>
<dbReference type="EMBL" id="CTRP01000012">
    <property type="protein sequence ID" value="CQR73356.1"/>
    <property type="molecule type" value="Genomic_DNA"/>
</dbReference>
<dbReference type="GO" id="GO:0000150">
    <property type="term" value="F:DNA strand exchange activity"/>
    <property type="evidence" value="ECO:0007669"/>
    <property type="project" value="InterPro"/>
</dbReference>
<dbReference type="PROSITE" id="PS51737">
    <property type="entry name" value="RECOMBINASE_DNA_BIND"/>
    <property type="match status" value="1"/>
</dbReference>
<dbReference type="InterPro" id="IPR036162">
    <property type="entry name" value="Resolvase-like_N_sf"/>
</dbReference>
<dbReference type="InterPro" id="IPR006119">
    <property type="entry name" value="Resolv_N"/>
</dbReference>
<dbReference type="GO" id="GO:0015074">
    <property type="term" value="P:DNA integration"/>
    <property type="evidence" value="ECO:0007669"/>
    <property type="project" value="UniProtKB-KW"/>
</dbReference>
<organism evidence="8 9">
    <name type="scientific">Sporomusa ovata</name>
    <dbReference type="NCBI Taxonomy" id="2378"/>
    <lineage>
        <taxon>Bacteria</taxon>
        <taxon>Bacillati</taxon>
        <taxon>Bacillota</taxon>
        <taxon>Negativicutes</taxon>
        <taxon>Selenomonadales</taxon>
        <taxon>Sporomusaceae</taxon>
        <taxon>Sporomusa</taxon>
    </lineage>
</organism>
<dbReference type="Gene3D" id="3.90.1750.20">
    <property type="entry name" value="Putative Large Serine Recombinase, Chain B, Domain 2"/>
    <property type="match status" value="1"/>
</dbReference>
<feature type="active site" description="O-(5'-phospho-DNA)-serine intermediate" evidence="4 5">
    <location>
        <position position="11"/>
    </location>
</feature>
<dbReference type="GO" id="GO:0003677">
    <property type="term" value="F:DNA binding"/>
    <property type="evidence" value="ECO:0007669"/>
    <property type="project" value="UniProtKB-KW"/>
</dbReference>
<keyword evidence="2" id="KW-0238">DNA-binding</keyword>
<dbReference type="AlphaFoldDB" id="A0A0U1L109"/>
<evidence type="ECO:0000256" key="4">
    <source>
        <dbReference type="PIRSR" id="PIRSR606118-50"/>
    </source>
</evidence>
<reference evidence="9" key="1">
    <citation type="submission" date="2015-03" db="EMBL/GenBank/DDBJ databases">
        <authorList>
            <person name="Nijsse Bart"/>
        </authorList>
    </citation>
    <scope>NUCLEOTIDE SEQUENCE [LARGE SCALE GENOMIC DNA]</scope>
</reference>
<dbReference type="RefSeq" id="WP_021168139.1">
    <property type="nucleotide sequence ID" value="NZ_CTRP01000012.1"/>
</dbReference>
<dbReference type="PANTHER" id="PTHR30461">
    <property type="entry name" value="DNA-INVERTASE FROM LAMBDOID PROPHAGE"/>
    <property type="match status" value="1"/>
</dbReference>
<dbReference type="Pfam" id="PF07508">
    <property type="entry name" value="Recombinase"/>
    <property type="match status" value="1"/>
</dbReference>
<accession>A0A0U1L109</accession>
<feature type="domain" description="Recombinase" evidence="7">
    <location>
        <begin position="159"/>
        <end position="266"/>
    </location>
</feature>
<sequence>MIKVAAYLRVSTEEQAEQNISLPLQQSRLLAYCESRQWDLFDFYIDDGYSGKDLSRPNMSRLISDAKASKFDMVLVVKLDRLSRRQQHVMYLIEDILIPKNIGFASVTENFDTTTPMGRAMLGIMAAFAQLERETIVERVTDAKKEAAKQGRFMGGISPYGYSHDAATKSLKVDPLQADIVRFIFDEYLKGQVGYQGIADILQTRKVPPHTAKQWHRTTIRAILSSPFYIGMIPHKGVLHPGKHEPIIDPEKWDEVQRLKQSRGGSRPVAQNCGLLQGIVYCGECGARMRYKLVNQTSGTASRYYACYSQEGSPRYMVKDINCKPGYKIIDDIDAKVVEQLTRISVDEDYYEQITRDVFKEVDTSELESALLKAKKEHGGIKGRIDRWASAFESKGIDIDEYLERTKELKNRRYYLESEMQSLEERIMAQSSKSTSKIELLESLKNFKHIWDITSEEEHKSILAGLVKRVNVFADGHVGIEFED</sequence>
<dbReference type="Proteomes" id="UP000049855">
    <property type="component" value="Unassembled WGS sequence"/>
</dbReference>
<keyword evidence="1" id="KW-0229">DNA integration</keyword>
<evidence type="ECO:0000256" key="3">
    <source>
        <dbReference type="ARBA" id="ARBA00023172"/>
    </source>
</evidence>
<dbReference type="PROSITE" id="PS00397">
    <property type="entry name" value="RECOMBINASES_1"/>
    <property type="match status" value="1"/>
</dbReference>
<dbReference type="Pfam" id="PF13408">
    <property type="entry name" value="Zn_ribbon_recom"/>
    <property type="match status" value="1"/>
</dbReference>
<dbReference type="InterPro" id="IPR025827">
    <property type="entry name" value="Zn_ribbon_recom_dom"/>
</dbReference>
<proteinExistence type="predicted"/>
<dbReference type="Gene3D" id="3.40.50.1390">
    <property type="entry name" value="Resolvase, N-terminal catalytic domain"/>
    <property type="match status" value="1"/>
</dbReference>
<evidence type="ECO:0000256" key="5">
    <source>
        <dbReference type="PROSITE-ProRule" id="PRU10137"/>
    </source>
</evidence>
<dbReference type="SMART" id="SM00857">
    <property type="entry name" value="Resolvase"/>
    <property type="match status" value="1"/>
</dbReference>
<evidence type="ECO:0000313" key="8">
    <source>
        <dbReference type="EMBL" id="CQR73356.1"/>
    </source>
</evidence>
<evidence type="ECO:0000259" key="7">
    <source>
        <dbReference type="PROSITE" id="PS51737"/>
    </source>
</evidence>
<gene>
    <name evidence="8" type="ORF">SpAn4DRAFT_2588</name>
</gene>
<dbReference type="InterPro" id="IPR038109">
    <property type="entry name" value="DNA_bind_recomb_sf"/>
</dbReference>
<keyword evidence="9" id="KW-1185">Reference proteome</keyword>
<feature type="domain" description="Resolvase/invertase-type recombinase catalytic" evidence="6">
    <location>
        <begin position="3"/>
        <end position="151"/>
    </location>
</feature>
<dbReference type="Pfam" id="PF00239">
    <property type="entry name" value="Resolvase"/>
    <property type="match status" value="1"/>
</dbReference>
<evidence type="ECO:0000256" key="2">
    <source>
        <dbReference type="ARBA" id="ARBA00023125"/>
    </source>
</evidence>
<dbReference type="CDD" id="cd03768">
    <property type="entry name" value="SR_ResInv"/>
    <property type="match status" value="1"/>
</dbReference>
<evidence type="ECO:0000256" key="1">
    <source>
        <dbReference type="ARBA" id="ARBA00022908"/>
    </source>
</evidence>
<dbReference type="PROSITE" id="PS51736">
    <property type="entry name" value="RECOMBINASES_3"/>
    <property type="match status" value="1"/>
</dbReference>
<name>A0A0U1L109_9FIRM</name>
<evidence type="ECO:0000313" key="9">
    <source>
        <dbReference type="Proteomes" id="UP000049855"/>
    </source>
</evidence>
<dbReference type="SUPFAM" id="SSF53041">
    <property type="entry name" value="Resolvase-like"/>
    <property type="match status" value="1"/>
</dbReference>
<dbReference type="InterPro" id="IPR050639">
    <property type="entry name" value="SSR_resolvase"/>
</dbReference>
<evidence type="ECO:0000259" key="6">
    <source>
        <dbReference type="PROSITE" id="PS51736"/>
    </source>
</evidence>
<protein>
    <submittedName>
        <fullName evidence="8">Putative phage integrase</fullName>
    </submittedName>
</protein>
<dbReference type="InterPro" id="IPR006118">
    <property type="entry name" value="Recombinase_CS"/>
</dbReference>
<dbReference type="PANTHER" id="PTHR30461:SF23">
    <property type="entry name" value="DNA RECOMBINASE-RELATED"/>
    <property type="match status" value="1"/>
</dbReference>